<protein>
    <submittedName>
        <fullName evidence="4">Cuticle protein</fullName>
    </submittedName>
</protein>
<feature type="chain" id="PRO_5035180249" evidence="3">
    <location>
        <begin position="16"/>
        <end position="127"/>
    </location>
</feature>
<dbReference type="Proteomes" id="UP000747542">
    <property type="component" value="Unassembled WGS sequence"/>
</dbReference>
<dbReference type="PANTHER" id="PTHR10380:SF173">
    <property type="entry name" value="CUTICULAR PROTEIN 47EF, ISOFORM C-RELATED"/>
    <property type="match status" value="1"/>
</dbReference>
<organism evidence="4 5">
    <name type="scientific">Homarus americanus</name>
    <name type="common">American lobster</name>
    <dbReference type="NCBI Taxonomy" id="6706"/>
    <lineage>
        <taxon>Eukaryota</taxon>
        <taxon>Metazoa</taxon>
        <taxon>Ecdysozoa</taxon>
        <taxon>Arthropoda</taxon>
        <taxon>Crustacea</taxon>
        <taxon>Multicrustacea</taxon>
        <taxon>Malacostraca</taxon>
        <taxon>Eumalacostraca</taxon>
        <taxon>Eucarida</taxon>
        <taxon>Decapoda</taxon>
        <taxon>Pleocyemata</taxon>
        <taxon>Astacidea</taxon>
        <taxon>Nephropoidea</taxon>
        <taxon>Nephropidae</taxon>
        <taxon>Homarus</taxon>
    </lineage>
</organism>
<dbReference type="PROSITE" id="PS51155">
    <property type="entry name" value="CHIT_BIND_RR_2"/>
    <property type="match status" value="1"/>
</dbReference>
<dbReference type="PANTHER" id="PTHR10380">
    <property type="entry name" value="CUTICLE PROTEIN"/>
    <property type="match status" value="1"/>
</dbReference>
<keyword evidence="3" id="KW-0732">Signal</keyword>
<keyword evidence="5" id="KW-1185">Reference proteome</keyword>
<dbReference type="InterPro" id="IPR031311">
    <property type="entry name" value="CHIT_BIND_RR_consensus"/>
</dbReference>
<dbReference type="AlphaFoldDB" id="A0A8J5JS05"/>
<evidence type="ECO:0000256" key="3">
    <source>
        <dbReference type="SAM" id="SignalP"/>
    </source>
</evidence>
<accession>A0A8J5JS05</accession>
<evidence type="ECO:0000256" key="1">
    <source>
        <dbReference type="ARBA" id="ARBA00022460"/>
    </source>
</evidence>
<keyword evidence="1 2" id="KW-0193">Cuticle</keyword>
<dbReference type="PRINTS" id="PR00947">
    <property type="entry name" value="CUTICLE"/>
</dbReference>
<gene>
    <name evidence="4" type="ORF">Hamer_G024517</name>
</gene>
<feature type="signal peptide" evidence="3">
    <location>
        <begin position="1"/>
        <end position="15"/>
    </location>
</feature>
<evidence type="ECO:0000313" key="4">
    <source>
        <dbReference type="EMBL" id="KAG7158124.1"/>
    </source>
</evidence>
<name>A0A8J5JS05_HOMAM</name>
<dbReference type="InterPro" id="IPR050468">
    <property type="entry name" value="Cuticle_Struct_Prot"/>
</dbReference>
<dbReference type="GO" id="GO:0008010">
    <property type="term" value="F:structural constituent of chitin-based larval cuticle"/>
    <property type="evidence" value="ECO:0007669"/>
    <property type="project" value="TreeGrafter"/>
</dbReference>
<sequence length="127" mass="14170">MSQIILACLAVVAVASPQYPRDPRFIAIVHENSENDGNGNYNFQYEGENGIFVDGSGRRGSKGQSNMQGFYRFPLPEGGIAEVRYTADENGFRAESPLIPKPHPLPAHAVEQIRIAEEQRRRGIIWD</sequence>
<dbReference type="InterPro" id="IPR000618">
    <property type="entry name" value="Insect_cuticle"/>
</dbReference>
<dbReference type="GO" id="GO:0062129">
    <property type="term" value="C:chitin-based extracellular matrix"/>
    <property type="evidence" value="ECO:0007669"/>
    <property type="project" value="TreeGrafter"/>
</dbReference>
<comment type="caution">
    <text evidence="4">The sequence shown here is derived from an EMBL/GenBank/DDBJ whole genome shotgun (WGS) entry which is preliminary data.</text>
</comment>
<dbReference type="Pfam" id="PF00379">
    <property type="entry name" value="Chitin_bind_4"/>
    <property type="match status" value="1"/>
</dbReference>
<reference evidence="4" key="1">
    <citation type="journal article" date="2021" name="Sci. Adv.">
        <title>The American lobster genome reveals insights on longevity, neural, and immune adaptations.</title>
        <authorList>
            <person name="Polinski J.M."/>
            <person name="Zimin A.V."/>
            <person name="Clark K.F."/>
            <person name="Kohn A.B."/>
            <person name="Sadowski N."/>
            <person name="Timp W."/>
            <person name="Ptitsyn A."/>
            <person name="Khanna P."/>
            <person name="Romanova D.Y."/>
            <person name="Williams P."/>
            <person name="Greenwood S.J."/>
            <person name="Moroz L.L."/>
            <person name="Walt D.R."/>
            <person name="Bodnar A.G."/>
        </authorList>
    </citation>
    <scope>NUCLEOTIDE SEQUENCE</scope>
    <source>
        <strain evidence="4">GMGI-L3</strain>
    </source>
</reference>
<evidence type="ECO:0000256" key="2">
    <source>
        <dbReference type="PROSITE-ProRule" id="PRU00497"/>
    </source>
</evidence>
<dbReference type="EMBL" id="JAHLQT010035637">
    <property type="protein sequence ID" value="KAG7158124.1"/>
    <property type="molecule type" value="Genomic_DNA"/>
</dbReference>
<evidence type="ECO:0000313" key="5">
    <source>
        <dbReference type="Proteomes" id="UP000747542"/>
    </source>
</evidence>
<dbReference type="PROSITE" id="PS00233">
    <property type="entry name" value="CHIT_BIND_RR_1"/>
    <property type="match status" value="1"/>
</dbReference>
<proteinExistence type="predicted"/>